<evidence type="ECO:0000256" key="3">
    <source>
        <dbReference type="ARBA" id="ARBA00022500"/>
    </source>
</evidence>
<dbReference type="CDD" id="cd11386">
    <property type="entry name" value="MCP_signal"/>
    <property type="match status" value="1"/>
</dbReference>
<organism evidence="12 13">
    <name type="scientific">Vibrio quintilis</name>
    <dbReference type="NCBI Taxonomy" id="1117707"/>
    <lineage>
        <taxon>Bacteria</taxon>
        <taxon>Pseudomonadati</taxon>
        <taxon>Pseudomonadota</taxon>
        <taxon>Gammaproteobacteria</taxon>
        <taxon>Vibrionales</taxon>
        <taxon>Vibrionaceae</taxon>
        <taxon>Vibrio</taxon>
    </lineage>
</organism>
<evidence type="ECO:0000256" key="9">
    <source>
        <dbReference type="PROSITE-ProRule" id="PRU00284"/>
    </source>
</evidence>
<keyword evidence="3" id="KW-0145">Chemotaxis</keyword>
<keyword evidence="2" id="KW-1003">Cell membrane</keyword>
<dbReference type="Proteomes" id="UP000184600">
    <property type="component" value="Unassembled WGS sequence"/>
</dbReference>
<dbReference type="Pfam" id="PF02743">
    <property type="entry name" value="dCache_1"/>
    <property type="match status" value="1"/>
</dbReference>
<dbReference type="PANTHER" id="PTHR32089">
    <property type="entry name" value="METHYL-ACCEPTING CHEMOTAXIS PROTEIN MCPB"/>
    <property type="match status" value="1"/>
</dbReference>
<evidence type="ECO:0000256" key="1">
    <source>
        <dbReference type="ARBA" id="ARBA00004651"/>
    </source>
</evidence>
<evidence type="ECO:0000256" key="4">
    <source>
        <dbReference type="ARBA" id="ARBA00022692"/>
    </source>
</evidence>
<dbReference type="STRING" id="1117707.VQ7734_01472"/>
<sequence length="630" mass="68508">MFSTLKNKVLLSTLCLILTISGILTWNGYHQFKAFNHAASVHSQQVESALIASSLQEKIQSYFAALHTFVAEVNEDHQFRDTAAVTRALSALKATDHHIQAAFVALKDGRSFENGRFYPGFNAKQQQKEWYTRAFSGEKNIITKAYFGEGEKEDVFALATPVFQNGQPVAVVAITLKVSMFSDFITGLTPNNQVFVFDQSGYILSAPDNGLIGRNIREVRPDYSRFSAADTLISYPVGGREAQAVKSQLSGQPWSVVTFEWADEITRPSSDMLHASLLILLVTVILALILAYYGVNVLIYMPVGGEPKRISAMISRLAEGDLTHVPESDSHEASIYSSIIRFHRQVSSIIRENREISESVSVASGRLADVMNQAAVTAEEELREIESVSTAVSELSSTSREVSANATMAEERAQTAIGSVQEGHQGLDSAIRLTEMIDHSVTETASMIEQLRSDAMNIGQVTGVISDISEQTNLLALNAAIEAARAGETGRGFAVVADEVRVLAGKTHSSTQTIQEIIDQLQVQSEKVSNNMTENVKVIQQSVELSAQIKASFDAIVGSVQDISEVNTLVASASNEQFSVTSDVAENATRTFDLVSQNVGAVGKTLEAAQHLAALAERQKSSLAFFRLDD</sequence>
<dbReference type="PROSITE" id="PS50111">
    <property type="entry name" value="CHEMOTAXIS_TRANSDUC_2"/>
    <property type="match status" value="1"/>
</dbReference>
<gene>
    <name evidence="12" type="primary">pctC_3</name>
    <name evidence="12" type="ORF">VQ7734_01472</name>
</gene>
<dbReference type="EMBL" id="FRFG01000017">
    <property type="protein sequence ID" value="SHO55726.1"/>
    <property type="molecule type" value="Genomic_DNA"/>
</dbReference>
<keyword evidence="6 10" id="KW-0472">Membrane</keyword>
<evidence type="ECO:0000256" key="10">
    <source>
        <dbReference type="SAM" id="Phobius"/>
    </source>
</evidence>
<feature type="domain" description="Methyl-accepting transducer" evidence="11">
    <location>
        <begin position="356"/>
        <end position="592"/>
    </location>
</feature>
<dbReference type="GO" id="GO:0006935">
    <property type="term" value="P:chemotaxis"/>
    <property type="evidence" value="ECO:0007669"/>
    <property type="project" value="UniProtKB-KW"/>
</dbReference>
<keyword evidence="5 10" id="KW-1133">Transmembrane helix</keyword>
<evidence type="ECO:0000256" key="5">
    <source>
        <dbReference type="ARBA" id="ARBA00022989"/>
    </source>
</evidence>
<proteinExistence type="inferred from homology"/>
<evidence type="ECO:0000256" key="8">
    <source>
        <dbReference type="ARBA" id="ARBA00029447"/>
    </source>
</evidence>
<keyword evidence="7 9" id="KW-0807">Transducer</keyword>
<dbReference type="Gene3D" id="3.30.450.20">
    <property type="entry name" value="PAS domain"/>
    <property type="match status" value="2"/>
</dbReference>
<dbReference type="InterPro" id="IPR033479">
    <property type="entry name" value="dCache_1"/>
</dbReference>
<dbReference type="Gene3D" id="1.10.287.950">
    <property type="entry name" value="Methyl-accepting chemotaxis protein"/>
    <property type="match status" value="1"/>
</dbReference>
<dbReference type="Pfam" id="PF00015">
    <property type="entry name" value="MCPsignal"/>
    <property type="match status" value="1"/>
</dbReference>
<evidence type="ECO:0000256" key="2">
    <source>
        <dbReference type="ARBA" id="ARBA00022475"/>
    </source>
</evidence>
<dbReference type="SMART" id="SM00283">
    <property type="entry name" value="MA"/>
    <property type="match status" value="1"/>
</dbReference>
<protein>
    <submittedName>
        <fullName evidence="12">Methyl-accepting chemotaxis protein PctC</fullName>
    </submittedName>
</protein>
<dbReference type="AlphaFoldDB" id="A0A1M7YT67"/>
<feature type="transmembrane region" description="Helical" evidence="10">
    <location>
        <begin position="277"/>
        <end position="301"/>
    </location>
</feature>
<dbReference type="SUPFAM" id="SSF58104">
    <property type="entry name" value="Methyl-accepting chemotaxis protein (MCP) signaling domain"/>
    <property type="match status" value="1"/>
</dbReference>
<evidence type="ECO:0000313" key="12">
    <source>
        <dbReference type="EMBL" id="SHO55726.1"/>
    </source>
</evidence>
<evidence type="ECO:0000256" key="7">
    <source>
        <dbReference type="ARBA" id="ARBA00023224"/>
    </source>
</evidence>
<comment type="subcellular location">
    <subcellularLocation>
        <location evidence="1">Cell membrane</location>
        <topology evidence="1">Multi-pass membrane protein</topology>
    </subcellularLocation>
</comment>
<dbReference type="GO" id="GO:0005886">
    <property type="term" value="C:plasma membrane"/>
    <property type="evidence" value="ECO:0007669"/>
    <property type="project" value="UniProtKB-SubCell"/>
</dbReference>
<reference evidence="13" key="1">
    <citation type="submission" date="2016-12" db="EMBL/GenBank/DDBJ databases">
        <authorList>
            <person name="Rodrigo-Torres L."/>
            <person name="Arahal R.D."/>
            <person name="Lucena T."/>
        </authorList>
    </citation>
    <scope>NUCLEOTIDE SEQUENCE [LARGE SCALE GENOMIC DNA]</scope>
</reference>
<dbReference type="RefSeq" id="WP_073581006.1">
    <property type="nucleotide sequence ID" value="NZ_AP024897.1"/>
</dbReference>
<name>A0A1M7YT67_9VIBR</name>
<dbReference type="GO" id="GO:0007165">
    <property type="term" value="P:signal transduction"/>
    <property type="evidence" value="ECO:0007669"/>
    <property type="project" value="UniProtKB-KW"/>
</dbReference>
<evidence type="ECO:0000259" key="11">
    <source>
        <dbReference type="PROSITE" id="PS50111"/>
    </source>
</evidence>
<dbReference type="OrthoDB" id="9795078at2"/>
<comment type="similarity">
    <text evidence="8">Belongs to the methyl-accepting chemotaxis (MCP) protein family.</text>
</comment>
<accession>A0A1M7YT67</accession>
<dbReference type="FunFam" id="1.10.287.950:FF:000001">
    <property type="entry name" value="Methyl-accepting chemotaxis sensory transducer"/>
    <property type="match status" value="1"/>
</dbReference>
<keyword evidence="4 10" id="KW-0812">Transmembrane</keyword>
<evidence type="ECO:0000313" key="13">
    <source>
        <dbReference type="Proteomes" id="UP000184600"/>
    </source>
</evidence>
<dbReference type="InterPro" id="IPR004089">
    <property type="entry name" value="MCPsignal_dom"/>
</dbReference>
<evidence type="ECO:0000256" key="6">
    <source>
        <dbReference type="ARBA" id="ARBA00023136"/>
    </source>
</evidence>
<keyword evidence="13" id="KW-1185">Reference proteome</keyword>
<dbReference type="PANTHER" id="PTHR32089:SF33">
    <property type="entry name" value="TOXIN COREGULATED PILUS BIOSYNTHESIS PROTEIN I"/>
    <property type="match status" value="1"/>
</dbReference>